<name>A0A0L0FQ66_9EUKA</name>
<dbReference type="EMBL" id="KQ242554">
    <property type="protein sequence ID" value="KNC78123.1"/>
    <property type="molecule type" value="Genomic_DNA"/>
</dbReference>
<reference evidence="1 2" key="1">
    <citation type="submission" date="2011-02" db="EMBL/GenBank/DDBJ databases">
        <title>The Genome Sequence of Sphaeroforma arctica JP610.</title>
        <authorList>
            <consortium name="The Broad Institute Genome Sequencing Platform"/>
            <person name="Russ C."/>
            <person name="Cuomo C."/>
            <person name="Young S.K."/>
            <person name="Zeng Q."/>
            <person name="Gargeya S."/>
            <person name="Alvarado L."/>
            <person name="Berlin A."/>
            <person name="Chapman S.B."/>
            <person name="Chen Z."/>
            <person name="Freedman E."/>
            <person name="Gellesch M."/>
            <person name="Goldberg J."/>
            <person name="Griggs A."/>
            <person name="Gujja S."/>
            <person name="Heilman E."/>
            <person name="Heiman D."/>
            <person name="Howarth C."/>
            <person name="Mehta T."/>
            <person name="Neiman D."/>
            <person name="Pearson M."/>
            <person name="Roberts A."/>
            <person name="Saif S."/>
            <person name="Shea T."/>
            <person name="Shenoy N."/>
            <person name="Sisk P."/>
            <person name="Stolte C."/>
            <person name="Sykes S."/>
            <person name="White J."/>
            <person name="Yandava C."/>
            <person name="Burger G."/>
            <person name="Gray M.W."/>
            <person name="Holland P.W.H."/>
            <person name="King N."/>
            <person name="Lang F.B.F."/>
            <person name="Roger A.J."/>
            <person name="Ruiz-Trillo I."/>
            <person name="Haas B."/>
            <person name="Nusbaum C."/>
            <person name="Birren B."/>
        </authorList>
    </citation>
    <scope>NUCLEOTIDE SEQUENCE [LARGE SCALE GENOMIC DNA]</scope>
    <source>
        <strain evidence="1 2">JP610</strain>
    </source>
</reference>
<gene>
    <name evidence="1" type="ORF">SARC_09430</name>
</gene>
<evidence type="ECO:0000313" key="2">
    <source>
        <dbReference type="Proteomes" id="UP000054560"/>
    </source>
</evidence>
<dbReference type="AlphaFoldDB" id="A0A0L0FQ66"/>
<dbReference type="GeneID" id="25909934"/>
<proteinExistence type="predicted"/>
<keyword evidence="2" id="KW-1185">Reference proteome</keyword>
<dbReference type="RefSeq" id="XP_014152025.1">
    <property type="nucleotide sequence ID" value="XM_014296550.1"/>
</dbReference>
<dbReference type="Proteomes" id="UP000054560">
    <property type="component" value="Unassembled WGS sequence"/>
</dbReference>
<sequence length="144" mass="15881">MTLHGRNGYLDHGSRLTLRLKHTHGFSTSGSQASKGIVFWLETKHTPLTSHTCHVFVHTILPDTVVHVDTTYTIKLADSSGEKEYTGAFRFDHECDKLVLTPGYIDVGAHVQGTISIVHIQYAEATAASCTEIRAQTSARFKVT</sequence>
<evidence type="ECO:0000313" key="1">
    <source>
        <dbReference type="EMBL" id="KNC78123.1"/>
    </source>
</evidence>
<organism evidence="1 2">
    <name type="scientific">Sphaeroforma arctica JP610</name>
    <dbReference type="NCBI Taxonomy" id="667725"/>
    <lineage>
        <taxon>Eukaryota</taxon>
        <taxon>Ichthyosporea</taxon>
        <taxon>Ichthyophonida</taxon>
        <taxon>Sphaeroforma</taxon>
    </lineage>
</organism>
<accession>A0A0L0FQ66</accession>
<protein>
    <submittedName>
        <fullName evidence="1">Uncharacterized protein</fullName>
    </submittedName>
</protein>